<dbReference type="GO" id="GO:0003700">
    <property type="term" value="F:DNA-binding transcription factor activity"/>
    <property type="evidence" value="ECO:0007669"/>
    <property type="project" value="InterPro"/>
</dbReference>
<dbReference type="PROSITE" id="PS00036">
    <property type="entry name" value="BZIP_BASIC"/>
    <property type="match status" value="1"/>
</dbReference>
<dbReference type="Proteomes" id="UP000012045">
    <property type="component" value="Unassembled WGS sequence"/>
</dbReference>
<evidence type="ECO:0000256" key="1">
    <source>
        <dbReference type="SAM" id="MobiDB-lite"/>
    </source>
</evidence>
<reference evidence="4" key="1">
    <citation type="journal article" date="2013" name="Genome Announc.">
        <title>Draft genome sequence of Botrytis cinerea BcDW1, inoculum for noble rot of grape berries.</title>
        <authorList>
            <person name="Blanco-Ulate B."/>
            <person name="Allen G."/>
            <person name="Powell A.L."/>
            <person name="Cantu D."/>
        </authorList>
    </citation>
    <scope>NUCLEOTIDE SEQUENCE [LARGE SCALE GENOMIC DNA]</scope>
    <source>
        <strain evidence="4">BcDW1</strain>
    </source>
</reference>
<dbReference type="HOGENOM" id="CLU_422096_0_0_1"/>
<dbReference type="AlphaFoldDB" id="M7U4V2"/>
<protein>
    <submittedName>
        <fullName evidence="3">Putative transcription factor sequence protein</fullName>
    </submittedName>
</protein>
<evidence type="ECO:0000313" key="3">
    <source>
        <dbReference type="EMBL" id="EMR88605.1"/>
    </source>
</evidence>
<gene>
    <name evidence="3" type="ORF">BcDW1_2944</name>
</gene>
<sequence length="667" mass="73785">MKTSKLSPNYCTRPGLQLIPITKFHHPDPGQLNFEEFLAEDVLKIQSNNLNTNLLLSTGTEKAQSDWNELIDRNDQALIDLNITDDDSFSKIFDDVIQTPSTILSTSTNEKQQDVIGSSQNTTANSTHPFTKPSINISESSLNIDNSHLISASRTENSPEIPTEDAPFDIEVATNSPNNNLATLKPSKKRTLSPLAHTKDTHSLTTESNSNFSIAALPPKKKRRPRAKKILTPAEILRAREKYLEKNRRAARKCRLKKKAEMNADQERYELCVAEINATKTKLLESRRELLNLIEICKGMVREGCGDVAIRKFVANWKRREEAYRGMLESADVGVEAWKLIEKCRSARLGEGALGNAVDLEGDREELVCVANLWGLGNDCGAGNEASIEQVDCDMDPGTIVNFENQSYSASGNIGSDELASFGSLQSSPLIQQTQSCEQQRDQQQKQEQEPLDSKWHEMIPSLRQSFALDPIAAVPNHNENGKFLFQKLLDQINRSRSTPGPMNTITPPLLQQQEQDIFPPEEASISIPADPISTSSLNNLQSQVQVQTRPRFHHLQRRPDCYATASGIRQQSFDSGYGSFSSASSSQKNSSPPSQTSDINANCWSPDLSPACIGGVDIFDVQSPLFSNQVTDACLNFIPEIQLGIAEGENPLPLKSSANLVLPDQL</sequence>
<dbReference type="STRING" id="1290391.M7U4V2"/>
<evidence type="ECO:0000259" key="2">
    <source>
        <dbReference type="PROSITE" id="PS00036"/>
    </source>
</evidence>
<name>M7U4V2_BOTF1</name>
<feature type="compositionally biased region" description="Basic and acidic residues" evidence="1">
    <location>
        <begin position="439"/>
        <end position="453"/>
    </location>
</feature>
<evidence type="ECO:0000313" key="4">
    <source>
        <dbReference type="Proteomes" id="UP000012045"/>
    </source>
</evidence>
<organism evidence="3 4">
    <name type="scientific">Botryotinia fuckeliana (strain BcDW1)</name>
    <name type="common">Noble rot fungus</name>
    <name type="synonym">Botrytis cinerea</name>
    <dbReference type="NCBI Taxonomy" id="1290391"/>
    <lineage>
        <taxon>Eukaryota</taxon>
        <taxon>Fungi</taxon>
        <taxon>Dikarya</taxon>
        <taxon>Ascomycota</taxon>
        <taxon>Pezizomycotina</taxon>
        <taxon>Leotiomycetes</taxon>
        <taxon>Helotiales</taxon>
        <taxon>Sclerotiniaceae</taxon>
        <taxon>Botrytis</taxon>
    </lineage>
</organism>
<feature type="compositionally biased region" description="Polar residues" evidence="1">
    <location>
        <begin position="203"/>
        <end position="213"/>
    </location>
</feature>
<feature type="region of interest" description="Disordered" evidence="1">
    <location>
        <begin position="430"/>
        <end position="453"/>
    </location>
</feature>
<dbReference type="OrthoDB" id="3534008at2759"/>
<dbReference type="CDD" id="cd14809">
    <property type="entry name" value="bZIP_AUREO-like"/>
    <property type="match status" value="1"/>
</dbReference>
<feature type="region of interest" description="Disordered" evidence="1">
    <location>
        <begin position="576"/>
        <end position="602"/>
    </location>
</feature>
<proteinExistence type="predicted"/>
<feature type="domain" description="BZIP" evidence="2">
    <location>
        <begin position="242"/>
        <end position="257"/>
    </location>
</feature>
<dbReference type="EMBL" id="KB707785">
    <property type="protein sequence ID" value="EMR88605.1"/>
    <property type="molecule type" value="Genomic_DNA"/>
</dbReference>
<dbReference type="InterPro" id="IPR004827">
    <property type="entry name" value="bZIP"/>
</dbReference>
<feature type="region of interest" description="Disordered" evidence="1">
    <location>
        <begin position="116"/>
        <end position="138"/>
    </location>
</feature>
<accession>M7U4V2</accession>
<feature type="compositionally biased region" description="Low complexity" evidence="1">
    <location>
        <begin position="576"/>
        <end position="598"/>
    </location>
</feature>
<feature type="region of interest" description="Disordered" evidence="1">
    <location>
        <begin position="175"/>
        <end position="226"/>
    </location>
</feature>